<keyword evidence="4" id="KW-0997">Cell inner membrane</keyword>
<evidence type="ECO:0000313" key="7">
    <source>
        <dbReference type="Proteomes" id="UP001156694"/>
    </source>
</evidence>
<evidence type="ECO:0000256" key="4">
    <source>
        <dbReference type="ARBA" id="ARBA00022519"/>
    </source>
</evidence>
<keyword evidence="2" id="KW-0813">Transport</keyword>
<keyword evidence="7" id="KW-1185">Reference proteome</keyword>
<dbReference type="Pfam" id="PF13379">
    <property type="entry name" value="NMT1_2"/>
    <property type="match status" value="1"/>
</dbReference>
<dbReference type="SUPFAM" id="SSF53850">
    <property type="entry name" value="Periplasmic binding protein-like II"/>
    <property type="match status" value="1"/>
</dbReference>
<dbReference type="PANTHER" id="PTHR30024:SF43">
    <property type="entry name" value="BLL4572 PROTEIN"/>
    <property type="match status" value="1"/>
</dbReference>
<keyword evidence="3" id="KW-1003">Cell membrane</keyword>
<evidence type="ECO:0000256" key="5">
    <source>
        <dbReference type="ARBA" id="ARBA00023136"/>
    </source>
</evidence>
<dbReference type="CDD" id="cd13553">
    <property type="entry name" value="PBP2_NrtA_CpmA_like"/>
    <property type="match status" value="1"/>
</dbReference>
<dbReference type="Proteomes" id="UP001156694">
    <property type="component" value="Unassembled WGS sequence"/>
</dbReference>
<dbReference type="PANTHER" id="PTHR30024">
    <property type="entry name" value="ALIPHATIC SULFONATES-BINDING PROTEIN-RELATED"/>
    <property type="match status" value="1"/>
</dbReference>
<evidence type="ECO:0000256" key="2">
    <source>
        <dbReference type="ARBA" id="ARBA00022448"/>
    </source>
</evidence>
<evidence type="ECO:0000256" key="1">
    <source>
        <dbReference type="ARBA" id="ARBA00004308"/>
    </source>
</evidence>
<name>A0ABQ5VS69_9RHOB</name>
<evidence type="ECO:0000256" key="3">
    <source>
        <dbReference type="ARBA" id="ARBA00022475"/>
    </source>
</evidence>
<reference evidence="7" key="1">
    <citation type="journal article" date="2019" name="Int. J. Syst. Evol. Microbiol.">
        <title>The Global Catalogue of Microorganisms (GCM) 10K type strain sequencing project: providing services to taxonomists for standard genome sequencing and annotation.</title>
        <authorList>
            <consortium name="The Broad Institute Genomics Platform"/>
            <consortium name="The Broad Institute Genome Sequencing Center for Infectious Disease"/>
            <person name="Wu L."/>
            <person name="Ma J."/>
        </authorList>
    </citation>
    <scope>NUCLEOTIDE SEQUENCE [LARGE SCALE GENOMIC DNA]</scope>
    <source>
        <strain evidence="7">NBRC 110140</strain>
    </source>
</reference>
<protein>
    <submittedName>
        <fullName evidence="6">Nitrate transporter</fullName>
    </submittedName>
</protein>
<comment type="caution">
    <text evidence="6">The sequence shown here is derived from an EMBL/GenBank/DDBJ whole genome shotgun (WGS) entry which is preliminary data.</text>
</comment>
<dbReference type="Gene3D" id="3.40.190.10">
    <property type="entry name" value="Periplasmic binding protein-like II"/>
    <property type="match status" value="2"/>
</dbReference>
<dbReference type="EMBL" id="BSNN01000002">
    <property type="protein sequence ID" value="GLQ33977.1"/>
    <property type="molecule type" value="Genomic_DNA"/>
</dbReference>
<dbReference type="RefSeq" id="WP_284375421.1">
    <property type="nucleotide sequence ID" value="NZ_BSNN01000002.1"/>
</dbReference>
<dbReference type="InterPro" id="IPR044527">
    <property type="entry name" value="NrtA/CpmA_ABC-bd_dom"/>
</dbReference>
<proteinExistence type="predicted"/>
<organism evidence="6 7">
    <name type="scientific">Amylibacter marinus</name>
    <dbReference type="NCBI Taxonomy" id="1475483"/>
    <lineage>
        <taxon>Bacteria</taxon>
        <taxon>Pseudomonadati</taxon>
        <taxon>Pseudomonadota</taxon>
        <taxon>Alphaproteobacteria</taxon>
        <taxon>Rhodobacterales</taxon>
        <taxon>Paracoccaceae</taxon>
        <taxon>Amylibacter</taxon>
    </lineage>
</organism>
<accession>A0ABQ5VS69</accession>
<evidence type="ECO:0000313" key="6">
    <source>
        <dbReference type="EMBL" id="GLQ33977.1"/>
    </source>
</evidence>
<gene>
    <name evidence="6" type="ORF">GCM10007939_02600</name>
</gene>
<comment type="subcellular location">
    <subcellularLocation>
        <location evidence="1">Endomembrane system</location>
    </subcellularLocation>
</comment>
<keyword evidence="5" id="KW-0472">Membrane</keyword>
<sequence length="369" mass="39682">MIAVLNCSYVPLVDAAPLIVAKELGYAEEEGIHLNLSKETSWSSLRDKLMYGVIDAAHMLAPLAVSLAKQGVIVPQVLSLNGNCFVAGDELAAYLHERAMRFNDAACLGQCLVSRGRVRIGVPFLASMQALLLRYLVRKSGADPDLVLDFVVSPPSLMGAKLQNGEIECFMVGEPWGSLAVAQGLGQIFLTSSAVWQGAPEKVLAISPNVLNMKSSQIFALMRACARAGRWLSENRDPGAVAELLAKPDHLDCAAELLEHSLSGRFILNEQGHYGIDKRALVFGGPEVSFPWVSQSAWIAQEMQIDLAQSHVGFRPDLYRAALESLGGAMPAASSKLEGALCHPRAVSANKDLVLGPDAFFDGQIFDPD</sequence>